<keyword evidence="13" id="KW-1185">Reference proteome</keyword>
<dbReference type="GO" id="GO:0030170">
    <property type="term" value="F:pyridoxal phosphate binding"/>
    <property type="evidence" value="ECO:0007669"/>
    <property type="project" value="InterPro"/>
</dbReference>
<dbReference type="STRING" id="1182542.W9XSM1"/>
<dbReference type="InterPro" id="IPR036052">
    <property type="entry name" value="TrpB-like_PALP_sf"/>
</dbReference>
<dbReference type="Gene3D" id="3.40.50.1100">
    <property type="match status" value="2"/>
</dbReference>
<dbReference type="FunFam" id="3.40.50.1100:FF:000040">
    <property type="entry name" value="L-serine dehydratase, putative"/>
    <property type="match status" value="1"/>
</dbReference>
<accession>W9XSM1</accession>
<dbReference type="GO" id="GO:0003941">
    <property type="term" value="F:L-serine ammonia-lyase activity"/>
    <property type="evidence" value="ECO:0007669"/>
    <property type="project" value="UniProtKB-EC"/>
</dbReference>
<keyword evidence="9" id="KW-0456">Lyase</keyword>
<dbReference type="AlphaFoldDB" id="W9XSM1"/>
<comment type="caution">
    <text evidence="12">The sequence shown here is derived from an EMBL/GenBank/DDBJ whole genome shotgun (WGS) entry which is preliminary data.</text>
</comment>
<feature type="domain" description="Tryptophan synthase beta chain-like PALP" evidence="11">
    <location>
        <begin position="2"/>
        <end position="287"/>
    </location>
</feature>
<evidence type="ECO:0000256" key="5">
    <source>
        <dbReference type="ARBA" id="ARBA00012093"/>
    </source>
</evidence>
<dbReference type="GO" id="GO:0005737">
    <property type="term" value="C:cytoplasm"/>
    <property type="evidence" value="ECO:0007669"/>
    <property type="project" value="UniProtKB-SubCell"/>
</dbReference>
<evidence type="ECO:0000256" key="8">
    <source>
        <dbReference type="ARBA" id="ARBA00022898"/>
    </source>
</evidence>
<keyword evidence="7" id="KW-0963">Cytoplasm</keyword>
<dbReference type="GO" id="GO:0009097">
    <property type="term" value="P:isoleucine biosynthetic process"/>
    <property type="evidence" value="ECO:0007669"/>
    <property type="project" value="TreeGrafter"/>
</dbReference>
<keyword evidence="8" id="KW-0663">Pyridoxal phosphate</keyword>
<dbReference type="InterPro" id="IPR050147">
    <property type="entry name" value="Ser/Thr_Dehydratase"/>
</dbReference>
<evidence type="ECO:0000256" key="9">
    <source>
        <dbReference type="ARBA" id="ARBA00023239"/>
    </source>
</evidence>
<evidence type="ECO:0000256" key="10">
    <source>
        <dbReference type="ARBA" id="ARBA00049406"/>
    </source>
</evidence>
<protein>
    <recommendedName>
        <fullName evidence="5">L-serine ammonia-lyase</fullName>
        <ecNumber evidence="5">4.3.1.17</ecNumber>
    </recommendedName>
</protein>
<comment type="similarity">
    <text evidence="4">Belongs to the serine/threonine dehydratase family.</text>
</comment>
<sequence>MKLENLQPSGSFKSRGVGNLVRNCVQRRRTSATASHGPKIHFISSSGGNAGLAATTAARQLDQDVTVVVPKTTGRAMRDKLVAAGARVLVHGATVSDADEYVKHMVADDPKSVYVPPFDHEDIWQGNSTIIDELHAQLDGHPPTAIICSVGGGGLFNGIMQGLERHGWTSHVQVLAVETSGADSLAQSLQAGELITLPCITSIARSLGVTRVSERTLAYADARPDLVHSLVLSDAAAAMACVRFADQEKIMVEAACGAAVAACDQAVLRAAVHGFGTDSTIVVVVCGGKSKSCPMPYFSWLRVNEQAALAIDLDLH</sequence>
<evidence type="ECO:0000313" key="13">
    <source>
        <dbReference type="Proteomes" id="UP000019478"/>
    </source>
</evidence>
<dbReference type="PANTHER" id="PTHR48078:SF2">
    <property type="entry name" value="CATABOLIC L-SERINE_THREONINE DEHYDRATASE"/>
    <property type="match status" value="1"/>
</dbReference>
<evidence type="ECO:0000256" key="7">
    <source>
        <dbReference type="ARBA" id="ARBA00022490"/>
    </source>
</evidence>
<dbReference type="HOGENOM" id="CLU_021152_3_1_1"/>
<dbReference type="RefSeq" id="XP_007736540.1">
    <property type="nucleotide sequence ID" value="XM_007738350.1"/>
</dbReference>
<evidence type="ECO:0000256" key="6">
    <source>
        <dbReference type="ARBA" id="ARBA00022432"/>
    </source>
</evidence>
<dbReference type="GO" id="GO:0006567">
    <property type="term" value="P:L-threonine catabolic process"/>
    <property type="evidence" value="ECO:0007669"/>
    <property type="project" value="TreeGrafter"/>
</dbReference>
<evidence type="ECO:0000256" key="3">
    <source>
        <dbReference type="ARBA" id="ARBA00004742"/>
    </source>
</evidence>
<evidence type="ECO:0000256" key="4">
    <source>
        <dbReference type="ARBA" id="ARBA00010869"/>
    </source>
</evidence>
<evidence type="ECO:0000313" key="12">
    <source>
        <dbReference type="EMBL" id="EXJ79966.1"/>
    </source>
</evidence>
<evidence type="ECO:0000259" key="11">
    <source>
        <dbReference type="Pfam" id="PF00291"/>
    </source>
</evidence>
<dbReference type="PANTHER" id="PTHR48078">
    <property type="entry name" value="THREONINE DEHYDRATASE, MITOCHONDRIAL-RELATED"/>
    <property type="match status" value="1"/>
</dbReference>
<dbReference type="SUPFAM" id="SSF53686">
    <property type="entry name" value="Tryptophan synthase beta subunit-like PLP-dependent enzymes"/>
    <property type="match status" value="1"/>
</dbReference>
<dbReference type="EMBL" id="AMGY01000007">
    <property type="protein sequence ID" value="EXJ79966.1"/>
    <property type="molecule type" value="Genomic_DNA"/>
</dbReference>
<organism evidence="12 13">
    <name type="scientific">Capronia epimyces CBS 606.96</name>
    <dbReference type="NCBI Taxonomy" id="1182542"/>
    <lineage>
        <taxon>Eukaryota</taxon>
        <taxon>Fungi</taxon>
        <taxon>Dikarya</taxon>
        <taxon>Ascomycota</taxon>
        <taxon>Pezizomycotina</taxon>
        <taxon>Eurotiomycetes</taxon>
        <taxon>Chaetothyriomycetidae</taxon>
        <taxon>Chaetothyriales</taxon>
        <taxon>Herpotrichiellaceae</taxon>
        <taxon>Capronia</taxon>
    </lineage>
</organism>
<dbReference type="OrthoDB" id="7773036at2759"/>
<keyword evidence="6" id="KW-0312">Gluconeogenesis</keyword>
<dbReference type="InterPro" id="IPR001926">
    <property type="entry name" value="TrpB-like_PALP"/>
</dbReference>
<dbReference type="InterPro" id="IPR000634">
    <property type="entry name" value="Ser/Thr_deHydtase_PyrdxlP-BS"/>
</dbReference>
<reference evidence="12 13" key="1">
    <citation type="submission" date="2013-03" db="EMBL/GenBank/DDBJ databases">
        <title>The Genome Sequence of Capronia epimyces CBS 606.96.</title>
        <authorList>
            <consortium name="The Broad Institute Genomics Platform"/>
            <person name="Cuomo C."/>
            <person name="de Hoog S."/>
            <person name="Gorbushina A."/>
            <person name="Walker B."/>
            <person name="Young S.K."/>
            <person name="Zeng Q."/>
            <person name="Gargeya S."/>
            <person name="Fitzgerald M."/>
            <person name="Haas B."/>
            <person name="Abouelleil A."/>
            <person name="Allen A.W."/>
            <person name="Alvarado L."/>
            <person name="Arachchi H.M."/>
            <person name="Berlin A.M."/>
            <person name="Chapman S.B."/>
            <person name="Gainer-Dewar J."/>
            <person name="Goldberg J."/>
            <person name="Griggs A."/>
            <person name="Gujja S."/>
            <person name="Hansen M."/>
            <person name="Howarth C."/>
            <person name="Imamovic A."/>
            <person name="Ireland A."/>
            <person name="Larimer J."/>
            <person name="McCowan C."/>
            <person name="Murphy C."/>
            <person name="Pearson M."/>
            <person name="Poon T.W."/>
            <person name="Priest M."/>
            <person name="Roberts A."/>
            <person name="Saif S."/>
            <person name="Shea T."/>
            <person name="Sisk P."/>
            <person name="Sykes S."/>
            <person name="Wortman J."/>
            <person name="Nusbaum C."/>
            <person name="Birren B."/>
        </authorList>
    </citation>
    <scope>NUCLEOTIDE SEQUENCE [LARGE SCALE GENOMIC DNA]</scope>
    <source>
        <strain evidence="12 13">CBS 606.96</strain>
    </source>
</reference>
<comment type="pathway">
    <text evidence="3">Carbohydrate biosynthesis; gluconeogenesis.</text>
</comment>
<dbReference type="GO" id="GO:0006094">
    <property type="term" value="P:gluconeogenesis"/>
    <property type="evidence" value="ECO:0007669"/>
    <property type="project" value="UniProtKB-KW"/>
</dbReference>
<comment type="subcellular location">
    <subcellularLocation>
        <location evidence="2">Cytoplasm</location>
    </subcellularLocation>
</comment>
<dbReference type="Proteomes" id="UP000019478">
    <property type="component" value="Unassembled WGS sequence"/>
</dbReference>
<dbReference type="GO" id="GO:0006565">
    <property type="term" value="P:L-serine catabolic process"/>
    <property type="evidence" value="ECO:0007669"/>
    <property type="project" value="TreeGrafter"/>
</dbReference>
<evidence type="ECO:0000256" key="1">
    <source>
        <dbReference type="ARBA" id="ARBA00001933"/>
    </source>
</evidence>
<gene>
    <name evidence="12" type="ORF">A1O3_08252</name>
</gene>
<name>W9XSM1_9EURO</name>
<dbReference type="GO" id="GO:0004794">
    <property type="term" value="F:threonine deaminase activity"/>
    <property type="evidence" value="ECO:0007669"/>
    <property type="project" value="TreeGrafter"/>
</dbReference>
<comment type="cofactor">
    <cofactor evidence="1">
        <name>pyridoxal 5'-phosphate</name>
        <dbReference type="ChEBI" id="CHEBI:597326"/>
    </cofactor>
</comment>
<dbReference type="PROSITE" id="PS00165">
    <property type="entry name" value="DEHYDRATASE_SER_THR"/>
    <property type="match status" value="1"/>
</dbReference>
<dbReference type="GeneID" id="19172340"/>
<proteinExistence type="inferred from homology"/>
<comment type="catalytic activity">
    <reaction evidence="10">
        <text>L-serine = pyruvate + NH4(+)</text>
        <dbReference type="Rhea" id="RHEA:19169"/>
        <dbReference type="ChEBI" id="CHEBI:15361"/>
        <dbReference type="ChEBI" id="CHEBI:28938"/>
        <dbReference type="ChEBI" id="CHEBI:33384"/>
        <dbReference type="EC" id="4.3.1.17"/>
    </reaction>
</comment>
<dbReference type="EC" id="4.3.1.17" evidence="5"/>
<dbReference type="Pfam" id="PF00291">
    <property type="entry name" value="PALP"/>
    <property type="match status" value="1"/>
</dbReference>
<evidence type="ECO:0000256" key="2">
    <source>
        <dbReference type="ARBA" id="ARBA00004496"/>
    </source>
</evidence>
<dbReference type="eggNOG" id="KOG1250">
    <property type="taxonomic scope" value="Eukaryota"/>
</dbReference>